<accession>A0ABD1ZIN5</accession>
<evidence type="ECO:0000313" key="13">
    <source>
        <dbReference type="Proteomes" id="UP001605036"/>
    </source>
</evidence>
<dbReference type="SUPFAM" id="SSF49785">
    <property type="entry name" value="Galactose-binding domain-like"/>
    <property type="match status" value="1"/>
</dbReference>
<feature type="domain" description="Beta-galactosidase galactose-binding" evidence="11">
    <location>
        <begin position="568"/>
        <end position="627"/>
    </location>
</feature>
<feature type="domain" description="Glycoside hydrolase 35 catalytic" evidence="9">
    <location>
        <begin position="38"/>
        <end position="362"/>
    </location>
</feature>
<dbReference type="Pfam" id="PF01301">
    <property type="entry name" value="Glyco_hydro_35"/>
    <property type="match status" value="1"/>
</dbReference>
<proteinExistence type="inferred from homology"/>
<evidence type="ECO:0000259" key="9">
    <source>
        <dbReference type="Pfam" id="PF01301"/>
    </source>
</evidence>
<dbReference type="InterPro" id="IPR031330">
    <property type="entry name" value="Gly_Hdrlase_35_cat"/>
</dbReference>
<evidence type="ECO:0000256" key="4">
    <source>
        <dbReference type="ARBA" id="ARBA00022801"/>
    </source>
</evidence>
<dbReference type="Proteomes" id="UP001605036">
    <property type="component" value="Unassembled WGS sequence"/>
</dbReference>
<dbReference type="InterPro" id="IPR001944">
    <property type="entry name" value="Glycoside_Hdrlase_35"/>
</dbReference>
<dbReference type="Pfam" id="PF21467">
    <property type="entry name" value="BetaGal_gal-bd"/>
    <property type="match status" value="1"/>
</dbReference>
<dbReference type="InterPro" id="IPR048912">
    <property type="entry name" value="BetaGal1-like_ABD1"/>
</dbReference>
<dbReference type="PIRSF" id="PIRSF006336">
    <property type="entry name" value="B-gal"/>
    <property type="match status" value="1"/>
</dbReference>
<keyword evidence="4" id="KW-0378">Hydrolase</keyword>
<evidence type="ECO:0000313" key="12">
    <source>
        <dbReference type="EMBL" id="KAL2651192.1"/>
    </source>
</evidence>
<keyword evidence="5" id="KW-0326">Glycosidase</keyword>
<dbReference type="PRINTS" id="PR00742">
    <property type="entry name" value="GLHYDRLASE35"/>
</dbReference>
<evidence type="ECO:0000256" key="5">
    <source>
        <dbReference type="ARBA" id="ARBA00023295"/>
    </source>
</evidence>
<comment type="catalytic activity">
    <reaction evidence="1">
        <text>Hydrolysis of terminal non-reducing beta-D-galactose residues in beta-D-galactosides.</text>
        <dbReference type="EC" id="3.2.1.23"/>
    </reaction>
</comment>
<feature type="signal peptide" evidence="8">
    <location>
        <begin position="1"/>
        <end position="15"/>
    </location>
</feature>
<sequence>MSLTVVLWLILQVYCGVCLVHSENAAGEKSFYIANDRFYKDGSPFRILGGDIHYFRVHPQYWEDRLLRAKSLGINVIQTYVPWNLHQPQPDRFNFEDGANLEGYLQLAQKLGFLVMLRIGPYICAEWDFGGFPAWLLAVQPKLRLRTSDPQYLELVDSWWDVLLPKIVSYLYSQQGPIIMVQIENEYGSFGSDKSYLEHLVTKARAHLGEDVILYTTDGAVPELLENGTLKGNAVYTAVDFPVEWEPASAFALQKQFNCPGQSPPLSSEFYTGWLTHWGEEMAHTDPEFTAEALDRILSLNASVVLYMLHGGTNFGFTSGANTGKSARDFFADLTSYDYDAPIREAGDLNTPKFKALKAVVGRYIQESLPDPPPLPARKAFGPVQLEKLLSLFDILRSVSMVPEGIQMYEPRFMEALHQTSGFILYRTTLPSHAKGGSRIVIPEVHDRAQLYISDPEFGGREQASKKYMHIGTLNRSSDELLLPSSAAVPGLQLDILVENMGRVNYGPFLYDPKGIISSVLLDGKPVHNWVAFSIPLDSGPPKIAGLVSNQNTRRPLVKDTGNWTDGPAFYHGKLIIDEPADTFLSVAGWSKGLAFLNGYNLGRYWPVKGPQCTLYIPAPLLHAGENELLLLELEEPSNTLIVNFTDGADFSCKGTM</sequence>
<evidence type="ECO:0000256" key="8">
    <source>
        <dbReference type="SAM" id="SignalP"/>
    </source>
</evidence>
<evidence type="ECO:0000256" key="1">
    <source>
        <dbReference type="ARBA" id="ARBA00001412"/>
    </source>
</evidence>
<dbReference type="Gene3D" id="2.60.120.260">
    <property type="entry name" value="Galactose-binding domain-like"/>
    <property type="match status" value="2"/>
</dbReference>
<evidence type="ECO:0000259" key="11">
    <source>
        <dbReference type="Pfam" id="PF21467"/>
    </source>
</evidence>
<reference evidence="12 13" key="1">
    <citation type="submission" date="2024-09" db="EMBL/GenBank/DDBJ databases">
        <title>Chromosome-scale assembly of Riccia fluitans.</title>
        <authorList>
            <person name="Paukszto L."/>
            <person name="Sawicki J."/>
            <person name="Karawczyk K."/>
            <person name="Piernik-Szablinska J."/>
            <person name="Szczecinska M."/>
            <person name="Mazdziarz M."/>
        </authorList>
    </citation>
    <scope>NUCLEOTIDE SEQUENCE [LARGE SCALE GENOMIC DNA]</scope>
    <source>
        <strain evidence="12">Rf_01</strain>
        <tissue evidence="12">Aerial parts of the thallus</tissue>
    </source>
</reference>
<keyword evidence="8" id="KW-0732">Signal</keyword>
<comment type="similarity">
    <text evidence="2 7">Belongs to the glycosyl hydrolase 35 family.</text>
</comment>
<name>A0ABD1ZIN5_9MARC</name>
<dbReference type="InterPro" id="IPR017853">
    <property type="entry name" value="GH"/>
</dbReference>
<dbReference type="InterPro" id="IPR026283">
    <property type="entry name" value="B-gal_1-like"/>
</dbReference>
<dbReference type="Pfam" id="PF21317">
    <property type="entry name" value="BetaGal_ABD_1"/>
    <property type="match status" value="1"/>
</dbReference>
<dbReference type="PANTHER" id="PTHR23421">
    <property type="entry name" value="BETA-GALACTOSIDASE RELATED"/>
    <property type="match status" value="1"/>
</dbReference>
<feature type="active site" description="Nucleophile" evidence="6">
    <location>
        <position position="269"/>
    </location>
</feature>
<evidence type="ECO:0000256" key="3">
    <source>
        <dbReference type="ARBA" id="ARBA00012756"/>
    </source>
</evidence>
<dbReference type="FunFam" id="3.20.20.80:FF:000115">
    <property type="entry name" value="Beta-galactosidase"/>
    <property type="match status" value="1"/>
</dbReference>
<keyword evidence="13" id="KW-1185">Reference proteome</keyword>
<evidence type="ECO:0000256" key="2">
    <source>
        <dbReference type="ARBA" id="ARBA00009809"/>
    </source>
</evidence>
<dbReference type="AlphaFoldDB" id="A0ABD1ZIN5"/>
<dbReference type="SUPFAM" id="SSF51445">
    <property type="entry name" value="(Trans)glycosidases"/>
    <property type="match status" value="1"/>
</dbReference>
<feature type="chain" id="PRO_5044882627" description="beta-galactosidase" evidence="8">
    <location>
        <begin position="16"/>
        <end position="657"/>
    </location>
</feature>
<dbReference type="Gene3D" id="3.20.20.80">
    <property type="entry name" value="Glycosidases"/>
    <property type="match status" value="1"/>
</dbReference>
<dbReference type="EC" id="3.2.1.23" evidence="3"/>
<gene>
    <name evidence="12" type="ORF">R1flu_019320</name>
</gene>
<organism evidence="12 13">
    <name type="scientific">Riccia fluitans</name>
    <dbReference type="NCBI Taxonomy" id="41844"/>
    <lineage>
        <taxon>Eukaryota</taxon>
        <taxon>Viridiplantae</taxon>
        <taxon>Streptophyta</taxon>
        <taxon>Embryophyta</taxon>
        <taxon>Marchantiophyta</taxon>
        <taxon>Marchantiopsida</taxon>
        <taxon>Marchantiidae</taxon>
        <taxon>Marchantiales</taxon>
        <taxon>Ricciaceae</taxon>
        <taxon>Riccia</taxon>
    </lineage>
</organism>
<comment type="caution">
    <text evidence="12">The sequence shown here is derived from an EMBL/GenBank/DDBJ whole genome shotgun (WGS) entry which is preliminary data.</text>
</comment>
<feature type="domain" description="Beta-galactosidase 1-like first all-beta" evidence="10">
    <location>
        <begin position="411"/>
        <end position="535"/>
    </location>
</feature>
<dbReference type="GO" id="GO:0004565">
    <property type="term" value="F:beta-galactosidase activity"/>
    <property type="evidence" value="ECO:0007669"/>
    <property type="project" value="UniProtKB-EC"/>
</dbReference>
<dbReference type="EMBL" id="JBHFFA010000001">
    <property type="protein sequence ID" value="KAL2651192.1"/>
    <property type="molecule type" value="Genomic_DNA"/>
</dbReference>
<dbReference type="InterPro" id="IPR048913">
    <property type="entry name" value="BetaGal_gal-bd"/>
</dbReference>
<evidence type="ECO:0000259" key="10">
    <source>
        <dbReference type="Pfam" id="PF21317"/>
    </source>
</evidence>
<protein>
    <recommendedName>
        <fullName evidence="3">beta-galactosidase</fullName>
        <ecNumber evidence="3">3.2.1.23</ecNumber>
    </recommendedName>
</protein>
<feature type="active site" description="Proton donor" evidence="6">
    <location>
        <position position="186"/>
    </location>
</feature>
<dbReference type="InterPro" id="IPR008979">
    <property type="entry name" value="Galactose-bd-like_sf"/>
</dbReference>
<evidence type="ECO:0000256" key="6">
    <source>
        <dbReference type="PIRSR" id="PIRSR006336-1"/>
    </source>
</evidence>
<evidence type="ECO:0000256" key="7">
    <source>
        <dbReference type="RuleBase" id="RU003679"/>
    </source>
</evidence>